<dbReference type="OrthoDB" id="288203at2759"/>
<dbReference type="GO" id="GO:0016020">
    <property type="term" value="C:membrane"/>
    <property type="evidence" value="ECO:0007669"/>
    <property type="project" value="UniProtKB-SubCell"/>
</dbReference>
<dbReference type="FunFam" id="3.30.750.24:FF:000028">
    <property type="entry name" value="Sulfate transporter, putative"/>
    <property type="match status" value="1"/>
</dbReference>
<dbReference type="CDD" id="cd07042">
    <property type="entry name" value="STAS_SulP_like_sulfate_transporter"/>
    <property type="match status" value="1"/>
</dbReference>
<sequence length="674" mass="74382">MSSLENQTEFHKKTEIHTTPNDVHFRGSTDFVLITDHRTSKYRSEEQLLAEKPEETSIMKKIFRKKMLYKRLPILEWLPRYTLADAIGDLVAGITVGLTVIPQGLAYSNVAGLPTEYGLYGSFMGCLVYVFLGTCKDNTIGSTAVASLLTYQFAKGVWQRAVLLTFLTGIIEIGMSIFRLGFLVDFVSGPVSAGFTSAVALIISTSQVKNILGVKSEGASFLQRWISMINDIHNIQINDAILGISCVAVLIALRFVGRMKVGPKETTELKWYHKASNKVFWFMGIMRNATVVVVCAGVSMYLESQGKHYFRLTGNVPQGLPKPALPPFSIEAQPGNATAGIPEVKGETFFDMVGGLGYGLIIVPMIALLENVSVCKAFAKGNPIDATQELFAIGVANVANSIFQGYRGNSGLARSAVNNASGVRTPLANLYISIVVMLALVYLTKYFYYIPLTVLGAIIISAVIFQLQYHVIKPMWRSKRSDLIPGIVAFITCLVMPLEVGILIAIGVNLLFILYHSARPKISLETIETMEGYKFLKLTPDRCLIFPSVEFVRNLVLKSGNKTSLPVVIDCTYIYGADFTAAKVISSMIDDFKRRNQKLIFFNLKPSVVQIFEGLKCKLILCYNAESLIEELKDSDVPAQRVEFEVPPSLKIDMGNSDNQSTASTITLTKYQSK</sequence>
<feature type="transmembrane region" description="Helical" evidence="5">
    <location>
        <begin position="240"/>
        <end position="257"/>
    </location>
</feature>
<evidence type="ECO:0000256" key="3">
    <source>
        <dbReference type="ARBA" id="ARBA00022989"/>
    </source>
</evidence>
<evidence type="ECO:0000259" key="6">
    <source>
        <dbReference type="PROSITE" id="PS50801"/>
    </source>
</evidence>
<evidence type="ECO:0000313" key="8">
    <source>
        <dbReference type="Proteomes" id="UP000095300"/>
    </source>
</evidence>
<dbReference type="Pfam" id="PF00916">
    <property type="entry name" value="Sulfate_transp"/>
    <property type="match status" value="1"/>
</dbReference>
<keyword evidence="2 5" id="KW-0812">Transmembrane</keyword>
<dbReference type="KEGG" id="scac:106082722"/>
<feature type="transmembrane region" description="Helical" evidence="5">
    <location>
        <begin position="278"/>
        <end position="302"/>
    </location>
</feature>
<feature type="transmembrane region" description="Helical" evidence="5">
    <location>
        <begin position="426"/>
        <end position="443"/>
    </location>
</feature>
<organism evidence="7 8">
    <name type="scientific">Stomoxys calcitrans</name>
    <name type="common">Stable fly</name>
    <name type="synonym">Conops calcitrans</name>
    <dbReference type="NCBI Taxonomy" id="35570"/>
    <lineage>
        <taxon>Eukaryota</taxon>
        <taxon>Metazoa</taxon>
        <taxon>Ecdysozoa</taxon>
        <taxon>Arthropoda</taxon>
        <taxon>Hexapoda</taxon>
        <taxon>Insecta</taxon>
        <taxon>Pterygota</taxon>
        <taxon>Neoptera</taxon>
        <taxon>Endopterygota</taxon>
        <taxon>Diptera</taxon>
        <taxon>Brachycera</taxon>
        <taxon>Muscomorpha</taxon>
        <taxon>Muscoidea</taxon>
        <taxon>Muscidae</taxon>
        <taxon>Stomoxys</taxon>
    </lineage>
</organism>
<feature type="transmembrane region" description="Helical" evidence="5">
    <location>
        <begin position="161"/>
        <end position="182"/>
    </location>
</feature>
<proteinExistence type="predicted"/>
<dbReference type="Proteomes" id="UP000095300">
    <property type="component" value="Unassembled WGS sequence"/>
</dbReference>
<dbReference type="InterPro" id="IPR002645">
    <property type="entry name" value="STAS_dom"/>
</dbReference>
<keyword evidence="4 5" id="KW-0472">Membrane</keyword>
<accession>A0A1I8PYS6</accession>
<dbReference type="VEuPathDB" id="VectorBase:SCAU012315"/>
<evidence type="ECO:0000256" key="5">
    <source>
        <dbReference type="SAM" id="Phobius"/>
    </source>
</evidence>
<comment type="subcellular location">
    <subcellularLocation>
        <location evidence="1">Membrane</location>
        <topology evidence="1">Multi-pass membrane protein</topology>
    </subcellularLocation>
</comment>
<reference evidence="7" key="1">
    <citation type="submission" date="2020-05" db="UniProtKB">
        <authorList>
            <consortium name="EnsemblMetazoa"/>
        </authorList>
    </citation>
    <scope>IDENTIFICATION</scope>
    <source>
        <strain evidence="7">USDA</strain>
    </source>
</reference>
<keyword evidence="8" id="KW-1185">Reference proteome</keyword>
<dbReference type="Gene3D" id="3.30.750.24">
    <property type="entry name" value="STAS domain"/>
    <property type="match status" value="1"/>
</dbReference>
<evidence type="ECO:0000256" key="1">
    <source>
        <dbReference type="ARBA" id="ARBA00004141"/>
    </source>
</evidence>
<dbReference type="PROSITE" id="PS50801">
    <property type="entry name" value="STAS"/>
    <property type="match status" value="1"/>
</dbReference>
<feature type="transmembrane region" description="Helical" evidence="5">
    <location>
        <begin position="349"/>
        <end position="369"/>
    </location>
</feature>
<name>A0A1I8PYS6_STOCA</name>
<dbReference type="STRING" id="35570.A0A1I8PYS6"/>
<evidence type="ECO:0000256" key="4">
    <source>
        <dbReference type="ARBA" id="ARBA00023136"/>
    </source>
</evidence>
<dbReference type="EnsemblMetazoa" id="SCAU012315-RB">
    <property type="protein sequence ID" value="SCAU012315-PB"/>
    <property type="gene ID" value="SCAU012315"/>
</dbReference>
<gene>
    <name evidence="7" type="primary">106082722</name>
</gene>
<protein>
    <recommendedName>
        <fullName evidence="6">STAS domain-containing protein</fullName>
    </recommendedName>
</protein>
<dbReference type="InterPro" id="IPR001902">
    <property type="entry name" value="SLC26A/SulP_fam"/>
</dbReference>
<evidence type="ECO:0000313" key="7">
    <source>
        <dbReference type="EnsemblMetazoa" id="SCAU012315-PB"/>
    </source>
</evidence>
<dbReference type="InterPro" id="IPR036513">
    <property type="entry name" value="STAS_dom_sf"/>
</dbReference>
<feature type="transmembrane region" description="Helical" evidence="5">
    <location>
        <begin position="487"/>
        <end position="515"/>
    </location>
</feature>
<dbReference type="SUPFAM" id="SSF52091">
    <property type="entry name" value="SpoIIaa-like"/>
    <property type="match status" value="1"/>
</dbReference>
<dbReference type="PANTHER" id="PTHR11814">
    <property type="entry name" value="SULFATE TRANSPORTER"/>
    <property type="match status" value="1"/>
</dbReference>
<dbReference type="InterPro" id="IPR011547">
    <property type="entry name" value="SLC26A/SulP_dom"/>
</dbReference>
<feature type="domain" description="STAS" evidence="6">
    <location>
        <begin position="544"/>
        <end position="613"/>
    </location>
</feature>
<dbReference type="AlphaFoldDB" id="A0A1I8PYS6"/>
<dbReference type="GO" id="GO:0055085">
    <property type="term" value="P:transmembrane transport"/>
    <property type="evidence" value="ECO:0007669"/>
    <property type="project" value="InterPro"/>
</dbReference>
<feature type="transmembrane region" description="Helical" evidence="5">
    <location>
        <begin position="448"/>
        <end position="467"/>
    </location>
</feature>
<keyword evidence="3 5" id="KW-1133">Transmembrane helix</keyword>
<dbReference type="Pfam" id="PF01740">
    <property type="entry name" value="STAS"/>
    <property type="match status" value="1"/>
</dbReference>
<evidence type="ECO:0000256" key="2">
    <source>
        <dbReference type="ARBA" id="ARBA00022692"/>
    </source>
</evidence>